<dbReference type="Proteomes" id="UP000523795">
    <property type="component" value="Unassembled WGS sequence"/>
</dbReference>
<accession>A0ABX1JNZ6</accession>
<dbReference type="InterPro" id="IPR042185">
    <property type="entry name" value="Serpin_sf_2"/>
</dbReference>
<evidence type="ECO:0000256" key="1">
    <source>
        <dbReference type="RuleBase" id="RU000411"/>
    </source>
</evidence>
<dbReference type="PANTHER" id="PTHR11461">
    <property type="entry name" value="SERINE PROTEASE INHIBITOR, SERPIN"/>
    <property type="match status" value="1"/>
</dbReference>
<reference evidence="4 5" key="1">
    <citation type="submission" date="2020-04" db="EMBL/GenBank/DDBJ databases">
        <authorList>
            <person name="Liu S."/>
        </authorList>
    </citation>
    <scope>NUCLEOTIDE SEQUENCE [LARGE SCALE GENOMIC DNA]</scope>
    <source>
        <strain evidence="4 5">CGMCC 1.15091</strain>
    </source>
</reference>
<dbReference type="SUPFAM" id="SSF56574">
    <property type="entry name" value="Serpins"/>
    <property type="match status" value="1"/>
</dbReference>
<dbReference type="Pfam" id="PF00079">
    <property type="entry name" value="Serpin"/>
    <property type="match status" value="1"/>
</dbReference>
<gene>
    <name evidence="4" type="ORF">HER39_07120</name>
</gene>
<name>A0ABX1JNZ6_9MICC</name>
<dbReference type="Gene3D" id="2.30.39.10">
    <property type="entry name" value="Alpha-1-antitrypsin, domain 1"/>
    <property type="match status" value="1"/>
</dbReference>
<dbReference type="EMBL" id="JAAZSR010000082">
    <property type="protein sequence ID" value="NKX50340.1"/>
    <property type="molecule type" value="Genomic_DNA"/>
</dbReference>
<comment type="similarity">
    <text evidence="1">Belongs to the serpin family.</text>
</comment>
<protein>
    <submittedName>
        <fullName evidence="4">Serpin family protein</fullName>
    </submittedName>
</protein>
<feature type="domain" description="Serpin" evidence="3">
    <location>
        <begin position="32"/>
        <end position="368"/>
    </location>
</feature>
<dbReference type="SMART" id="SM00093">
    <property type="entry name" value="SERPIN"/>
    <property type="match status" value="1"/>
</dbReference>
<evidence type="ECO:0000313" key="4">
    <source>
        <dbReference type="EMBL" id="NKX50340.1"/>
    </source>
</evidence>
<dbReference type="InterPro" id="IPR023796">
    <property type="entry name" value="Serpin_dom"/>
</dbReference>
<keyword evidence="5" id="KW-1185">Reference proteome</keyword>
<comment type="caution">
    <text evidence="4">The sequence shown here is derived from an EMBL/GenBank/DDBJ whole genome shotgun (WGS) entry which is preliminary data.</text>
</comment>
<dbReference type="InterPro" id="IPR036186">
    <property type="entry name" value="Serpin_sf"/>
</dbReference>
<organism evidence="4 5">
    <name type="scientific">Arthrobacter deserti</name>
    <dbReference type="NCBI Taxonomy" id="1742687"/>
    <lineage>
        <taxon>Bacteria</taxon>
        <taxon>Bacillati</taxon>
        <taxon>Actinomycetota</taxon>
        <taxon>Actinomycetes</taxon>
        <taxon>Micrococcales</taxon>
        <taxon>Micrococcaceae</taxon>
        <taxon>Arthrobacter</taxon>
    </lineage>
</organism>
<evidence type="ECO:0000259" key="3">
    <source>
        <dbReference type="SMART" id="SM00093"/>
    </source>
</evidence>
<feature type="region of interest" description="Disordered" evidence="2">
    <location>
        <begin position="1"/>
        <end position="23"/>
    </location>
</feature>
<dbReference type="PANTHER" id="PTHR11461:SF211">
    <property type="entry name" value="GH10112P-RELATED"/>
    <property type="match status" value="1"/>
</dbReference>
<feature type="non-terminal residue" evidence="4">
    <location>
        <position position="368"/>
    </location>
</feature>
<sequence>METNTAAADTEEANTEAADTEAPAARLRRAAWQLGAAMLGSAPGGNQAGSPAGLLVALAMLRAGAGSRTAAELDAVLGFPQQHRNEAVAALLAVWAAYDGDPACAAAAGPPQRPVLHLANGIFADSGVCLGAGFLDALATYFGCRVRQVGFGTPAAAAVLDAWVREHTGGRIAQAPLEPASGTTLSLMNVLTFAAAWADPFSPADDGEPFTLADGTKVPVPMMFGLRTATYAAGPGWRALELPYAEGFLMRLVLPGQGPPVFDAAQLAGIGDSLDAGPAALVAVGLPKWEHRCFLDLMPVLAGMGLAGTAGPAPDFEAIHEDARVTAAAQAGAISVAEAGTVAAAVTEFGMVTGAPPAPEVELVFDRP</sequence>
<dbReference type="Gene3D" id="3.30.497.10">
    <property type="entry name" value="Antithrombin, subunit I, domain 2"/>
    <property type="match status" value="1"/>
</dbReference>
<dbReference type="InterPro" id="IPR042178">
    <property type="entry name" value="Serpin_sf_1"/>
</dbReference>
<proteinExistence type="inferred from homology"/>
<dbReference type="InterPro" id="IPR000215">
    <property type="entry name" value="Serpin_fam"/>
</dbReference>
<evidence type="ECO:0000313" key="5">
    <source>
        <dbReference type="Proteomes" id="UP000523795"/>
    </source>
</evidence>
<evidence type="ECO:0000256" key="2">
    <source>
        <dbReference type="SAM" id="MobiDB-lite"/>
    </source>
</evidence>